<proteinExistence type="predicted"/>
<accession>A0A9D1VKJ2</accession>
<sequence>MNTEDKELDNIAEILEKKAGFWRFSRLLEELWGNQGKLSLKLTEKLTEYEKGKDPEGVSRKVRNWLRDRNQPGNREELFKISFAMGLDEKEAEILLGTTSESGIHYRNPRELVYAFCLRTGEDYPKARELADSLAGEIPPLGTLEYKRKIRSMGEDEDKETRTVSVRNEFKRIRTEEELRSFFIQNKETFGMHHNTAYRKFMKMMKYLKNPQAAGEDLPRERSYGTAEIVKEYLRMKMPYDRRMKNYSKIQKEVKKHWPTVKTVNDMISRKMDVDRKTLILLYLSTEGMTAGRENMSWKLYVKEHYLRLNMMLRQCGMAGMNLHCPFDYMVMQAMRCQGDEEYMGLRMERMIRRLFREEDKIAYVEQEEGK</sequence>
<reference evidence="1" key="2">
    <citation type="submission" date="2021-04" db="EMBL/GenBank/DDBJ databases">
        <authorList>
            <person name="Gilroy R."/>
        </authorList>
    </citation>
    <scope>NUCLEOTIDE SEQUENCE</scope>
    <source>
        <strain evidence="1">ChiHjej12B11-1927</strain>
    </source>
</reference>
<comment type="caution">
    <text evidence="1">The sequence shown here is derived from an EMBL/GenBank/DDBJ whole genome shotgun (WGS) entry which is preliminary data.</text>
</comment>
<name>A0A9D1VKJ2_9FIRM</name>
<gene>
    <name evidence="1" type="ORF">H9738_02580</name>
</gene>
<evidence type="ECO:0000313" key="1">
    <source>
        <dbReference type="EMBL" id="HIX36744.1"/>
    </source>
</evidence>
<protein>
    <submittedName>
        <fullName evidence="1">Uncharacterized protein</fullName>
    </submittedName>
</protein>
<dbReference type="EMBL" id="DXFG01000053">
    <property type="protein sequence ID" value="HIX36744.1"/>
    <property type="molecule type" value="Genomic_DNA"/>
</dbReference>
<organism evidence="1 2">
    <name type="scientific">Candidatus Blautia pullistercoris</name>
    <dbReference type="NCBI Taxonomy" id="2838499"/>
    <lineage>
        <taxon>Bacteria</taxon>
        <taxon>Bacillati</taxon>
        <taxon>Bacillota</taxon>
        <taxon>Clostridia</taxon>
        <taxon>Lachnospirales</taxon>
        <taxon>Lachnospiraceae</taxon>
        <taxon>Blautia</taxon>
    </lineage>
</organism>
<dbReference type="Proteomes" id="UP000824230">
    <property type="component" value="Unassembled WGS sequence"/>
</dbReference>
<evidence type="ECO:0000313" key="2">
    <source>
        <dbReference type="Proteomes" id="UP000824230"/>
    </source>
</evidence>
<reference evidence="1" key="1">
    <citation type="journal article" date="2021" name="PeerJ">
        <title>Extensive microbial diversity within the chicken gut microbiome revealed by metagenomics and culture.</title>
        <authorList>
            <person name="Gilroy R."/>
            <person name="Ravi A."/>
            <person name="Getino M."/>
            <person name="Pursley I."/>
            <person name="Horton D.L."/>
            <person name="Alikhan N.F."/>
            <person name="Baker D."/>
            <person name="Gharbi K."/>
            <person name="Hall N."/>
            <person name="Watson M."/>
            <person name="Adriaenssens E.M."/>
            <person name="Foster-Nyarko E."/>
            <person name="Jarju S."/>
            <person name="Secka A."/>
            <person name="Antonio M."/>
            <person name="Oren A."/>
            <person name="Chaudhuri R.R."/>
            <person name="La Ragione R."/>
            <person name="Hildebrand F."/>
            <person name="Pallen M.J."/>
        </authorList>
    </citation>
    <scope>NUCLEOTIDE SEQUENCE</scope>
    <source>
        <strain evidence="1">ChiHjej12B11-1927</strain>
    </source>
</reference>
<dbReference type="AlphaFoldDB" id="A0A9D1VKJ2"/>